<keyword evidence="6 9" id="KW-0186">Copper</keyword>
<accession>A0A5E4Q1C2</accession>
<dbReference type="CDD" id="cd00305">
    <property type="entry name" value="Cu-Zn_Superoxide_Dismutase"/>
    <property type="match status" value="1"/>
</dbReference>
<keyword evidence="13" id="KW-1185">Reference proteome</keyword>
<evidence type="ECO:0000256" key="3">
    <source>
        <dbReference type="ARBA" id="ARBA00022833"/>
    </source>
</evidence>
<evidence type="ECO:0000256" key="2">
    <source>
        <dbReference type="ARBA" id="ARBA00022723"/>
    </source>
</evidence>
<comment type="cofactor">
    <cofactor evidence="9">
        <name>Zn(2+)</name>
        <dbReference type="ChEBI" id="CHEBI:29105"/>
    </cofactor>
    <text evidence="9">Binds 1 zinc ion per subunit.</text>
</comment>
<gene>
    <name evidence="12" type="ORF">LSINAPIS_LOCUS3960</name>
</gene>
<dbReference type="OrthoDB" id="2015551at2759"/>
<evidence type="ECO:0000256" key="7">
    <source>
        <dbReference type="ARBA" id="ARBA00023157"/>
    </source>
</evidence>
<dbReference type="GO" id="GO:0004784">
    <property type="term" value="F:superoxide dismutase activity"/>
    <property type="evidence" value="ECO:0007669"/>
    <property type="project" value="UniProtKB-EC"/>
</dbReference>
<name>A0A5E4Q1C2_9NEOP</name>
<dbReference type="PROSITE" id="PS00332">
    <property type="entry name" value="SOD_CU_ZN_2"/>
    <property type="match status" value="1"/>
</dbReference>
<evidence type="ECO:0000259" key="11">
    <source>
        <dbReference type="Pfam" id="PF00080"/>
    </source>
</evidence>
<dbReference type="PROSITE" id="PS00087">
    <property type="entry name" value="SOD_CU_ZN_1"/>
    <property type="match status" value="1"/>
</dbReference>
<comment type="catalytic activity">
    <reaction evidence="8 9">
        <text>2 superoxide + 2 H(+) = H2O2 + O2</text>
        <dbReference type="Rhea" id="RHEA:20696"/>
        <dbReference type="ChEBI" id="CHEBI:15378"/>
        <dbReference type="ChEBI" id="CHEBI:15379"/>
        <dbReference type="ChEBI" id="CHEBI:16240"/>
        <dbReference type="ChEBI" id="CHEBI:18421"/>
        <dbReference type="EC" id="1.15.1.1"/>
    </reaction>
</comment>
<dbReference type="AlphaFoldDB" id="A0A5E4Q1C2"/>
<keyword evidence="3 9" id="KW-0862">Zinc</keyword>
<evidence type="ECO:0000313" key="12">
    <source>
        <dbReference type="EMBL" id="VVC91249.1"/>
    </source>
</evidence>
<dbReference type="PANTHER" id="PTHR10003">
    <property type="entry name" value="SUPEROXIDE DISMUTASE CU-ZN -RELATED"/>
    <property type="match status" value="1"/>
</dbReference>
<dbReference type="InterPro" id="IPR001424">
    <property type="entry name" value="SOD_Cu_Zn_dom"/>
</dbReference>
<dbReference type="PRINTS" id="PR00068">
    <property type="entry name" value="CUZNDISMTASE"/>
</dbReference>
<keyword evidence="2 9" id="KW-0479">Metal-binding</keyword>
<dbReference type="Pfam" id="PF00080">
    <property type="entry name" value="Sod_Cu"/>
    <property type="match status" value="1"/>
</dbReference>
<dbReference type="GO" id="GO:0005507">
    <property type="term" value="F:copper ion binding"/>
    <property type="evidence" value="ECO:0007669"/>
    <property type="project" value="InterPro"/>
</dbReference>
<reference evidence="12 13" key="1">
    <citation type="submission" date="2017-07" db="EMBL/GenBank/DDBJ databases">
        <authorList>
            <person name="Talla V."/>
            <person name="Backstrom N."/>
        </authorList>
    </citation>
    <scope>NUCLEOTIDE SEQUENCE [LARGE SCALE GENOMIC DNA]</scope>
</reference>
<protein>
    <recommendedName>
        <fullName evidence="9">Superoxide dismutase [Cu-Zn]</fullName>
        <ecNumber evidence="9">1.15.1.1</ecNumber>
    </recommendedName>
</protein>
<keyword evidence="4" id="KW-0049">Antioxidant</keyword>
<evidence type="ECO:0000256" key="4">
    <source>
        <dbReference type="ARBA" id="ARBA00022862"/>
    </source>
</evidence>
<feature type="signal peptide" evidence="10">
    <location>
        <begin position="1"/>
        <end position="22"/>
    </location>
</feature>
<comment type="similarity">
    <text evidence="1 9">Belongs to the Cu-Zn superoxide dismutase family.</text>
</comment>
<dbReference type="InterPro" id="IPR036423">
    <property type="entry name" value="SOD-like_Cu/Zn_dom_sf"/>
</dbReference>
<evidence type="ECO:0000256" key="6">
    <source>
        <dbReference type="ARBA" id="ARBA00023008"/>
    </source>
</evidence>
<feature type="domain" description="Superoxide dismutase copper/zinc binding" evidence="11">
    <location>
        <begin position="34"/>
        <end position="169"/>
    </location>
</feature>
<dbReference type="EMBL" id="FZQP02001003">
    <property type="protein sequence ID" value="VVC91249.1"/>
    <property type="molecule type" value="Genomic_DNA"/>
</dbReference>
<keyword evidence="7" id="KW-1015">Disulfide bond</keyword>
<evidence type="ECO:0000256" key="10">
    <source>
        <dbReference type="SAM" id="SignalP"/>
    </source>
</evidence>
<comment type="cofactor">
    <cofactor evidence="9">
        <name>Cu cation</name>
        <dbReference type="ChEBI" id="CHEBI:23378"/>
    </cofactor>
    <text evidence="9">Binds 1 copper ion per subunit.</text>
</comment>
<organism evidence="12 13">
    <name type="scientific">Leptidea sinapis</name>
    <dbReference type="NCBI Taxonomy" id="189913"/>
    <lineage>
        <taxon>Eukaryota</taxon>
        <taxon>Metazoa</taxon>
        <taxon>Ecdysozoa</taxon>
        <taxon>Arthropoda</taxon>
        <taxon>Hexapoda</taxon>
        <taxon>Insecta</taxon>
        <taxon>Pterygota</taxon>
        <taxon>Neoptera</taxon>
        <taxon>Endopterygota</taxon>
        <taxon>Lepidoptera</taxon>
        <taxon>Glossata</taxon>
        <taxon>Ditrysia</taxon>
        <taxon>Papilionoidea</taxon>
        <taxon>Pieridae</taxon>
        <taxon>Dismorphiinae</taxon>
        <taxon>Leptidea</taxon>
    </lineage>
</organism>
<dbReference type="FunFam" id="2.60.40.200:FF:000003">
    <property type="entry name" value="Superoxide dismutase [Cu-Zn], chloroplastic"/>
    <property type="match status" value="1"/>
</dbReference>
<dbReference type="Gene3D" id="2.60.40.200">
    <property type="entry name" value="Superoxide dismutase, copper/zinc binding domain"/>
    <property type="match status" value="1"/>
</dbReference>
<sequence>MSLIFLLFNIINIVTLWEVCDAKVAVAHLNAQNISGTIYFTEIENGVNVTGFVTGLDPGLYGFHIHELGDTSTCLATGAHFNPDGTTHGGRDNKVRHVGDLGNVLFENIEDKSLATVNFIDNVITLHGRNSVLGRALVLHGQEDDLGLGGHETSLTTGNAGDRLACGVIGIFSPSEPWNSINLSCTNSPLINLIMSAVIALFCIKYV</sequence>
<evidence type="ECO:0000256" key="8">
    <source>
        <dbReference type="ARBA" id="ARBA00049204"/>
    </source>
</evidence>
<feature type="chain" id="PRO_5022961649" description="Superoxide dismutase [Cu-Zn]" evidence="10">
    <location>
        <begin position="23"/>
        <end position="207"/>
    </location>
</feature>
<dbReference type="EC" id="1.15.1.1" evidence="9"/>
<keyword evidence="10" id="KW-0732">Signal</keyword>
<dbReference type="Proteomes" id="UP000324832">
    <property type="component" value="Unassembled WGS sequence"/>
</dbReference>
<proteinExistence type="inferred from homology"/>
<evidence type="ECO:0000256" key="5">
    <source>
        <dbReference type="ARBA" id="ARBA00023002"/>
    </source>
</evidence>
<evidence type="ECO:0000256" key="1">
    <source>
        <dbReference type="ARBA" id="ARBA00010457"/>
    </source>
</evidence>
<evidence type="ECO:0000256" key="9">
    <source>
        <dbReference type="RuleBase" id="RU000393"/>
    </source>
</evidence>
<keyword evidence="5 9" id="KW-0560">Oxidoreductase</keyword>
<comment type="function">
    <text evidence="9">Destroys radicals which are normally produced within the cells and which are toxic to biological systems.</text>
</comment>
<dbReference type="InterPro" id="IPR024134">
    <property type="entry name" value="SOD_Cu/Zn_/chaperone"/>
</dbReference>
<dbReference type="SUPFAM" id="SSF49329">
    <property type="entry name" value="Cu,Zn superoxide dismutase-like"/>
    <property type="match status" value="1"/>
</dbReference>
<evidence type="ECO:0000313" key="13">
    <source>
        <dbReference type="Proteomes" id="UP000324832"/>
    </source>
</evidence>
<dbReference type="InterPro" id="IPR018152">
    <property type="entry name" value="SOD_Cu/Zn_BS"/>
</dbReference>